<dbReference type="AlphaFoldDB" id="A0A7N2N6N4"/>
<dbReference type="Gramene" id="QL93p0107_0399:mrna">
    <property type="protein sequence ID" value="QL93p0107_0399:mrna:CDS:1"/>
    <property type="gene ID" value="QL93p0107_0399"/>
</dbReference>
<name>A0A7N2N6N4_QUELO</name>
<evidence type="ECO:0000313" key="2">
    <source>
        <dbReference type="EnsemblPlants" id="QL93p0107_0399:mrna:CDS:1"/>
    </source>
</evidence>
<accession>A0A7N2N6N4</accession>
<organism evidence="2 3">
    <name type="scientific">Quercus lobata</name>
    <name type="common">Valley oak</name>
    <dbReference type="NCBI Taxonomy" id="97700"/>
    <lineage>
        <taxon>Eukaryota</taxon>
        <taxon>Viridiplantae</taxon>
        <taxon>Streptophyta</taxon>
        <taxon>Embryophyta</taxon>
        <taxon>Tracheophyta</taxon>
        <taxon>Spermatophyta</taxon>
        <taxon>Magnoliopsida</taxon>
        <taxon>eudicotyledons</taxon>
        <taxon>Gunneridae</taxon>
        <taxon>Pentapetalae</taxon>
        <taxon>rosids</taxon>
        <taxon>fabids</taxon>
        <taxon>Fagales</taxon>
        <taxon>Fagaceae</taxon>
        <taxon>Quercus</taxon>
    </lineage>
</organism>
<reference evidence="2" key="1">
    <citation type="submission" date="2021-01" db="UniProtKB">
        <authorList>
            <consortium name="EnsemblPlants"/>
        </authorList>
    </citation>
    <scope>IDENTIFICATION</scope>
</reference>
<keyword evidence="3" id="KW-1185">Reference proteome</keyword>
<dbReference type="Proteomes" id="UP000594261">
    <property type="component" value="Unassembled WGS sequence"/>
</dbReference>
<evidence type="ECO:0000313" key="3">
    <source>
        <dbReference type="Proteomes" id="UP000594261"/>
    </source>
</evidence>
<evidence type="ECO:0000256" key="1">
    <source>
        <dbReference type="SAM" id="MobiDB-lite"/>
    </source>
</evidence>
<dbReference type="InParanoid" id="A0A7N2N6N4"/>
<protein>
    <submittedName>
        <fullName evidence="2">Uncharacterized protein</fullName>
    </submittedName>
</protein>
<dbReference type="EnsemblPlants" id="QL93p0107_0399:mrna">
    <property type="protein sequence ID" value="QL93p0107_0399:mrna:CDS:1"/>
    <property type="gene ID" value="QL93p0107_0399"/>
</dbReference>
<feature type="region of interest" description="Disordered" evidence="1">
    <location>
        <begin position="36"/>
        <end position="61"/>
    </location>
</feature>
<proteinExistence type="predicted"/>
<sequence>MKRAKESDFESDDDLDREIDEIANVIAAESKPSISGAQATLAKPLSKRARQSESDFGDDLDREIDDVVAAKSKLSTSGVQAALAKPLFATGSSTLQLSSSHVKRSNQIVCDSDDDLDRDIDEIADAMAAESRPSPSGAAQPTLSDMMDLLQQILTCLHQILPRLNRIEQDIKEIKEHQTRAH</sequence>